<feature type="compositionally biased region" description="Basic and acidic residues" evidence="1">
    <location>
        <begin position="108"/>
        <end position="119"/>
    </location>
</feature>
<reference evidence="2 3" key="1">
    <citation type="submission" date="2017-05" db="EMBL/GenBank/DDBJ databases">
        <title>Vagococcus spp. assemblies.</title>
        <authorList>
            <person name="Gulvik C.A."/>
        </authorList>
    </citation>
    <scope>NUCLEOTIDE SEQUENCE [LARGE SCALE GENOMIC DNA]</scope>
    <source>
        <strain evidence="2 3">CCUG 51432</strain>
    </source>
</reference>
<evidence type="ECO:0000313" key="2">
    <source>
        <dbReference type="EMBL" id="RSU11589.1"/>
    </source>
</evidence>
<keyword evidence="3" id="KW-1185">Reference proteome</keyword>
<accession>A0A430AU53</accession>
<proteinExistence type="predicted"/>
<sequence>MSKRIDLDLSNIAEGGLQEKVDMEMAKVFENIHDLNTKATTKRKLTITLELEPDENREVVKVNSTVKSNLAPLTDVSTTILTGINDSGEVEANELRSGAKGQTFFDPDDGKFKDDKGTPVEEIENQGKVIDLQKRG</sequence>
<gene>
    <name evidence="2" type="ORF">CBF29_07890</name>
</gene>
<dbReference type="EMBL" id="NGKA01000010">
    <property type="protein sequence ID" value="RSU11589.1"/>
    <property type="molecule type" value="Genomic_DNA"/>
</dbReference>
<dbReference type="OrthoDB" id="1956472at2"/>
<name>A0A430AU53_9ENTE</name>
<feature type="region of interest" description="Disordered" evidence="1">
    <location>
        <begin position="92"/>
        <end position="136"/>
    </location>
</feature>
<dbReference type="AlphaFoldDB" id="A0A430AU53"/>
<organism evidence="2 3">
    <name type="scientific">Vagococcus elongatus</name>
    <dbReference type="NCBI Taxonomy" id="180344"/>
    <lineage>
        <taxon>Bacteria</taxon>
        <taxon>Bacillati</taxon>
        <taxon>Bacillota</taxon>
        <taxon>Bacilli</taxon>
        <taxon>Lactobacillales</taxon>
        <taxon>Enterococcaceae</taxon>
        <taxon>Vagococcus</taxon>
    </lineage>
</organism>
<protein>
    <submittedName>
        <fullName evidence="2">Replication terminator protein</fullName>
    </submittedName>
</protein>
<evidence type="ECO:0000313" key="3">
    <source>
        <dbReference type="Proteomes" id="UP000287605"/>
    </source>
</evidence>
<dbReference type="Proteomes" id="UP000287605">
    <property type="component" value="Unassembled WGS sequence"/>
</dbReference>
<evidence type="ECO:0000256" key="1">
    <source>
        <dbReference type="SAM" id="MobiDB-lite"/>
    </source>
</evidence>
<comment type="caution">
    <text evidence="2">The sequence shown here is derived from an EMBL/GenBank/DDBJ whole genome shotgun (WGS) entry which is preliminary data.</text>
</comment>
<dbReference type="RefSeq" id="WP_126809212.1">
    <property type="nucleotide sequence ID" value="NZ_NGKA01000010.1"/>
</dbReference>